<comment type="caution">
    <text evidence="1">The sequence shown here is derived from an EMBL/GenBank/DDBJ whole genome shotgun (WGS) entry which is preliminary data.</text>
</comment>
<dbReference type="Proteomes" id="UP001186974">
    <property type="component" value="Unassembled WGS sequence"/>
</dbReference>
<name>A0ACC3DG06_9PEZI</name>
<keyword evidence="2" id="KW-1185">Reference proteome</keyword>
<reference evidence="1" key="1">
    <citation type="submission" date="2024-09" db="EMBL/GenBank/DDBJ databases">
        <title>Black Yeasts Isolated from many extreme environments.</title>
        <authorList>
            <person name="Coleine C."/>
            <person name="Stajich J.E."/>
            <person name="Selbmann L."/>
        </authorList>
    </citation>
    <scope>NUCLEOTIDE SEQUENCE</scope>
    <source>
        <strain evidence="1">CCFEE 5737</strain>
    </source>
</reference>
<gene>
    <name evidence="1" type="ORF">LTS18_000207</name>
</gene>
<sequence length="288" mass="31350">MNATVKENIVFGHRFDPDFYDETVKACALLEDFKTLPDGDETEVGERGISLSGGQKARLTLARAVYTRADIYLFDDILSAVDQHVGRHLINNVLGANGLLAGKTRILATNHIPVLREASFVLLLRDGKVIERGTFEQLMAMKGEIATLIKTANNEGDQTSEEANGSDSPSSDETAYDTSTEEEEDNFEIEEHQEGESHLAPIKPSGGPVRRSSGVTLRRASTVSFHGPRGKVNDEEGAGLKSKQTKEHSEQGKVKWSVYGEYAKTSNLVAVAIYLVTLIGAQTAQIGE</sequence>
<accession>A0ACC3DG06</accession>
<evidence type="ECO:0000313" key="1">
    <source>
        <dbReference type="EMBL" id="KAK3069875.1"/>
    </source>
</evidence>
<protein>
    <submittedName>
        <fullName evidence="1">Uncharacterized protein</fullName>
    </submittedName>
</protein>
<proteinExistence type="predicted"/>
<dbReference type="EMBL" id="JAWDJW010005045">
    <property type="protein sequence ID" value="KAK3069875.1"/>
    <property type="molecule type" value="Genomic_DNA"/>
</dbReference>
<evidence type="ECO:0000313" key="2">
    <source>
        <dbReference type="Proteomes" id="UP001186974"/>
    </source>
</evidence>
<organism evidence="1 2">
    <name type="scientific">Coniosporium uncinatum</name>
    <dbReference type="NCBI Taxonomy" id="93489"/>
    <lineage>
        <taxon>Eukaryota</taxon>
        <taxon>Fungi</taxon>
        <taxon>Dikarya</taxon>
        <taxon>Ascomycota</taxon>
        <taxon>Pezizomycotina</taxon>
        <taxon>Dothideomycetes</taxon>
        <taxon>Dothideomycetes incertae sedis</taxon>
        <taxon>Coniosporium</taxon>
    </lineage>
</organism>